<accession>A0A2G9RCM7</accession>
<name>A0A2G9RCM7_AQUCT</name>
<evidence type="ECO:0000313" key="1">
    <source>
        <dbReference type="EMBL" id="PIO25620.1"/>
    </source>
</evidence>
<reference evidence="1" key="1">
    <citation type="submission" date="2017-08" db="EMBL/GenBank/DDBJ databases">
        <title>Assembly of the North American Bullfrog Genome.</title>
        <authorList>
            <person name="Warren R.L."/>
            <person name="Vandervalk B.P."/>
            <person name="Kucuk E."/>
            <person name="Birol I."/>
            <person name="Helbing C."/>
            <person name="Pandoh P."/>
            <person name="Behsaz B."/>
            <person name="Mohamadi H."/>
            <person name="Chu J."/>
            <person name="Jackman S."/>
            <person name="Hammond S.A."/>
            <person name="Veldhoen N."/>
            <person name="Kirk H."/>
            <person name="Zhao Y."/>
            <person name="Coope R."/>
            <person name="Pleasance S."/>
            <person name="Moore R."/>
            <person name="Holt R."/>
        </authorList>
    </citation>
    <scope>NUCLEOTIDE SEQUENCE</scope>
    <source>
        <strain evidence="1">Bruno</strain>
        <tissue evidence="1">Liver</tissue>
    </source>
</reference>
<gene>
    <name evidence="1" type="ORF">AB205_0169960</name>
</gene>
<dbReference type="EMBL" id="KV948664">
    <property type="protein sequence ID" value="PIO25620.1"/>
    <property type="molecule type" value="Genomic_DNA"/>
</dbReference>
<proteinExistence type="predicted"/>
<sequence length="112" mass="13175">MTFIFFSSKHRMTPQKKSSLMRSSIRCHAVCWGFSGRSSSPDPTWFFSRRSTLQFRPILPLSVCRVIRFWSRVVAWRSRSCRPFSSMSNCSWAPSRIRSPRCFNSSIDRSLR</sequence>
<dbReference type="AlphaFoldDB" id="A0A2G9RCM7"/>
<organism evidence="1">
    <name type="scientific">Aquarana catesbeiana</name>
    <name type="common">American bullfrog</name>
    <name type="synonym">Rana catesbeiana</name>
    <dbReference type="NCBI Taxonomy" id="8400"/>
    <lineage>
        <taxon>Eukaryota</taxon>
        <taxon>Metazoa</taxon>
        <taxon>Chordata</taxon>
        <taxon>Craniata</taxon>
        <taxon>Vertebrata</taxon>
        <taxon>Euteleostomi</taxon>
        <taxon>Amphibia</taxon>
        <taxon>Batrachia</taxon>
        <taxon>Anura</taxon>
        <taxon>Neobatrachia</taxon>
        <taxon>Ranoidea</taxon>
        <taxon>Ranidae</taxon>
        <taxon>Aquarana</taxon>
    </lineage>
</organism>
<protein>
    <submittedName>
        <fullName evidence="1">Uncharacterized protein</fullName>
    </submittedName>
</protein>